<comment type="function">
    <text evidence="7">Catalyzes the hydrolytic cleavage of the carbon-nitrogen bond in imidazolone-5-propanoate to yield N-formimidoyl-L-glutamate. It is the third step in the universal histidine degradation pathway.</text>
</comment>
<feature type="binding site" evidence="7">
    <location>
        <position position="239"/>
    </location>
    <ligand>
        <name>4-imidazolone-5-propanoate</name>
        <dbReference type="ChEBI" id="CHEBI:77893"/>
    </ligand>
</feature>
<evidence type="ECO:0000313" key="9">
    <source>
        <dbReference type="EMBL" id="MFE1749976.1"/>
    </source>
</evidence>
<feature type="domain" description="Amidohydrolase-related" evidence="8">
    <location>
        <begin position="71"/>
        <end position="375"/>
    </location>
</feature>
<evidence type="ECO:0000256" key="2">
    <source>
        <dbReference type="ARBA" id="ARBA00022723"/>
    </source>
</evidence>
<feature type="binding site" evidence="7">
    <location>
        <position position="312"/>
    </location>
    <ligand>
        <name>N-formimidoyl-L-glutamate</name>
        <dbReference type="ChEBI" id="CHEBI:58928"/>
    </ligand>
</feature>
<keyword evidence="3 7" id="KW-0378">Hydrolase</keyword>
<feature type="binding site" evidence="7">
    <location>
        <position position="146"/>
    </location>
    <ligand>
        <name>N-formimidoyl-L-glutamate</name>
        <dbReference type="ChEBI" id="CHEBI:58928"/>
    </ligand>
</feature>
<evidence type="ECO:0000256" key="3">
    <source>
        <dbReference type="ARBA" id="ARBA00022801"/>
    </source>
</evidence>
<organism evidence="9 10">
    <name type="scientific">Streptomyces anandii</name>
    <dbReference type="NCBI Taxonomy" id="285454"/>
    <lineage>
        <taxon>Bacteria</taxon>
        <taxon>Bacillati</taxon>
        <taxon>Actinomycetota</taxon>
        <taxon>Actinomycetes</taxon>
        <taxon>Kitasatosporales</taxon>
        <taxon>Streptomycetaceae</taxon>
        <taxon>Streptomyces</taxon>
    </lineage>
</organism>
<dbReference type="SUPFAM" id="SSF51556">
    <property type="entry name" value="Metallo-dependent hydrolases"/>
    <property type="match status" value="1"/>
</dbReference>
<feature type="binding site" evidence="7">
    <location>
        <position position="81"/>
    </location>
    <ligand>
        <name>Fe(3+)</name>
        <dbReference type="ChEBI" id="CHEBI:29034"/>
    </ligand>
</feature>
<dbReference type="Gene3D" id="2.30.40.10">
    <property type="entry name" value="Urease, subunit C, domain 1"/>
    <property type="match status" value="1"/>
</dbReference>
<feature type="binding site" evidence="7">
    <location>
        <position position="310"/>
    </location>
    <ligand>
        <name>Zn(2+)</name>
        <dbReference type="ChEBI" id="CHEBI:29105"/>
    </ligand>
</feature>
<dbReference type="SUPFAM" id="SSF51338">
    <property type="entry name" value="Composite domain of metallo-dependent hydrolases"/>
    <property type="match status" value="2"/>
</dbReference>
<evidence type="ECO:0000259" key="8">
    <source>
        <dbReference type="Pfam" id="PF01979"/>
    </source>
</evidence>
<keyword evidence="6 7" id="KW-0408">Iron</keyword>
<feature type="binding site" evidence="7">
    <location>
        <position position="314"/>
    </location>
    <ligand>
        <name>N-formimidoyl-L-glutamate</name>
        <dbReference type="ChEBI" id="CHEBI:58928"/>
    </ligand>
</feature>
<feature type="binding site" evidence="7">
    <location>
        <position position="310"/>
    </location>
    <ligand>
        <name>Fe(3+)</name>
        <dbReference type="ChEBI" id="CHEBI:29034"/>
    </ligand>
</feature>
<keyword evidence="2 7" id="KW-0479">Metal-binding</keyword>
<proteinExistence type="inferred from homology"/>
<evidence type="ECO:0000256" key="7">
    <source>
        <dbReference type="HAMAP-Rule" id="MF_00372"/>
    </source>
</evidence>
<dbReference type="CDD" id="cd01296">
    <property type="entry name" value="Imidazolone-5PH"/>
    <property type="match status" value="1"/>
</dbReference>
<dbReference type="RefSeq" id="WP_381801646.1">
    <property type="nucleotide sequence ID" value="NZ_JBHYTS010000005.1"/>
</dbReference>
<dbReference type="PANTHER" id="PTHR42752">
    <property type="entry name" value="IMIDAZOLONEPROPIONASE"/>
    <property type="match status" value="1"/>
</dbReference>
<dbReference type="NCBIfam" id="TIGR01224">
    <property type="entry name" value="hutI"/>
    <property type="match status" value="1"/>
</dbReference>
<keyword evidence="4 7" id="KW-0369">Histidine metabolism</keyword>
<dbReference type="EC" id="3.5.2.7" evidence="1 7"/>
<keyword evidence="10" id="KW-1185">Reference proteome</keyword>
<feature type="binding site" evidence="7">
    <location>
        <position position="88"/>
    </location>
    <ligand>
        <name>4-imidazolone-5-propanoate</name>
        <dbReference type="ChEBI" id="CHEBI:77893"/>
    </ligand>
</feature>
<dbReference type="Proteomes" id="UP001599756">
    <property type="component" value="Unassembled WGS sequence"/>
</dbReference>
<comment type="caution">
    <text evidence="9">The sequence shown here is derived from an EMBL/GenBank/DDBJ whole genome shotgun (WGS) entry which is preliminary data.</text>
</comment>
<feature type="binding site" evidence="7">
    <location>
        <position position="81"/>
    </location>
    <ligand>
        <name>Zn(2+)</name>
        <dbReference type="ChEBI" id="CHEBI:29105"/>
    </ligand>
</feature>
<evidence type="ECO:0000256" key="1">
    <source>
        <dbReference type="ARBA" id="ARBA00012864"/>
    </source>
</evidence>
<feature type="binding site" evidence="7">
    <location>
        <position position="236"/>
    </location>
    <ligand>
        <name>Fe(3+)</name>
        <dbReference type="ChEBI" id="CHEBI:29034"/>
    </ligand>
</feature>
<protein>
    <recommendedName>
        <fullName evidence="1 7">Imidazolonepropionase</fullName>
        <ecNumber evidence="1 7">3.5.2.7</ecNumber>
    </recommendedName>
    <alternativeName>
        <fullName evidence="7">Imidazolone-5-propionate hydrolase</fullName>
    </alternativeName>
</protein>
<comment type="cofactor">
    <cofactor evidence="7">
        <name>Zn(2+)</name>
        <dbReference type="ChEBI" id="CHEBI:29105"/>
    </cofactor>
    <cofactor evidence="7">
        <name>Fe(3+)</name>
        <dbReference type="ChEBI" id="CHEBI:29034"/>
    </cofactor>
    <text evidence="7">Binds 1 zinc or iron ion per subunit.</text>
</comment>
<dbReference type="InterPro" id="IPR005920">
    <property type="entry name" value="HutI"/>
</dbReference>
<dbReference type="GO" id="GO:0050480">
    <property type="term" value="F:imidazolonepropionase activity"/>
    <property type="evidence" value="ECO:0007669"/>
    <property type="project" value="UniProtKB-EC"/>
</dbReference>
<dbReference type="EMBL" id="JBHYTS010000005">
    <property type="protein sequence ID" value="MFE1749976.1"/>
    <property type="molecule type" value="Genomic_DNA"/>
</dbReference>
<feature type="binding site" evidence="7">
    <location>
        <position position="236"/>
    </location>
    <ligand>
        <name>Zn(2+)</name>
        <dbReference type="ChEBI" id="CHEBI:29105"/>
    </ligand>
</feature>
<feature type="binding site" evidence="7">
    <location>
        <position position="315"/>
    </location>
    <ligand>
        <name>4-imidazolone-5-propanoate</name>
        <dbReference type="ChEBI" id="CHEBI:77893"/>
    </ligand>
</feature>
<comment type="pathway">
    <text evidence="7">Amino-acid degradation; L-histidine degradation into L-glutamate; N-formimidoyl-L-glutamate from L-histidine: step 3/3.</text>
</comment>
<dbReference type="InterPro" id="IPR011059">
    <property type="entry name" value="Metal-dep_hydrolase_composite"/>
</dbReference>
<dbReference type="Gene3D" id="3.20.20.140">
    <property type="entry name" value="Metal-dependent hydrolases"/>
    <property type="match status" value="1"/>
</dbReference>
<comment type="similarity">
    <text evidence="7">Belongs to the metallo-dependent hydrolases superfamily. HutI family.</text>
</comment>
<evidence type="ECO:0000256" key="4">
    <source>
        <dbReference type="ARBA" id="ARBA00022808"/>
    </source>
</evidence>
<comment type="subcellular location">
    <subcellularLocation>
        <location evidence="7">Cytoplasm</location>
    </subcellularLocation>
</comment>
<reference evidence="9 10" key="1">
    <citation type="submission" date="2024-09" db="EMBL/GenBank/DDBJ databases">
        <title>The Natural Products Discovery Center: Release of the First 8490 Sequenced Strains for Exploring Actinobacteria Biosynthetic Diversity.</title>
        <authorList>
            <person name="Kalkreuter E."/>
            <person name="Kautsar S.A."/>
            <person name="Yang D."/>
            <person name="Bader C.D."/>
            <person name="Teijaro C.N."/>
            <person name="Fluegel L."/>
            <person name="Davis C.M."/>
            <person name="Simpson J.R."/>
            <person name="Lauterbach L."/>
            <person name="Steele A.D."/>
            <person name="Gui C."/>
            <person name="Meng S."/>
            <person name="Li G."/>
            <person name="Viehrig K."/>
            <person name="Ye F."/>
            <person name="Su P."/>
            <person name="Kiefer A.F."/>
            <person name="Nichols A."/>
            <person name="Cepeda A.J."/>
            <person name="Yan W."/>
            <person name="Fan B."/>
            <person name="Jiang Y."/>
            <person name="Adhikari A."/>
            <person name="Zheng C.-J."/>
            <person name="Schuster L."/>
            <person name="Cowan T.M."/>
            <person name="Smanski M.J."/>
            <person name="Chevrette M.G."/>
            <person name="De Carvalho L.P.S."/>
            <person name="Shen B."/>
        </authorList>
    </citation>
    <scope>NUCLEOTIDE SEQUENCE [LARGE SCALE GENOMIC DNA]</scope>
    <source>
        <strain evidence="9 10">NPDC059500</strain>
    </source>
</reference>
<dbReference type="InterPro" id="IPR032466">
    <property type="entry name" value="Metal_Hydrolase"/>
</dbReference>
<sequence length="398" mass="41687">MSSASSGTGVSTVIDNIATLVTNDPSLGDGSPLGLVRDAAVVIEGDRVVWTGDSRKAPATDNRVDAGGRAVIPGFVDSHSHLVFAGDRTEEFNARMSGRAYSAGGIRTTVAATRAADDAELEANLTRHLAEALRQGTTTFETKSGYGLTVADESRALRIAARHTDEVTYLGAHIVPPDYAEDPAAYVELVTGEMLDACAPHARWIDVFCEKGAFDGDQARAILTAGRARGLHPRIHANQLSHGPGVQLAVELDAASADHCTHLTDADVDALANGATVATLLPGAEFSTRAQWPDARRLLDAGVTVALSTDCNPGSSYTSSVPFCIALAVRDMGMTPDEALWSATAGGAAALRRTDVGRLAPGARADLAVLDAPSHVHLAYRPGVPLVTQVWRRGVREV</sequence>
<dbReference type="PANTHER" id="PTHR42752:SF1">
    <property type="entry name" value="IMIDAZOLONEPROPIONASE-RELATED"/>
    <property type="match status" value="1"/>
</dbReference>
<feature type="binding site" evidence="7">
    <location>
        <position position="79"/>
    </location>
    <ligand>
        <name>Fe(3+)</name>
        <dbReference type="ChEBI" id="CHEBI:29034"/>
    </ligand>
</feature>
<evidence type="ECO:0000256" key="6">
    <source>
        <dbReference type="ARBA" id="ARBA00023004"/>
    </source>
</evidence>
<feature type="binding site" evidence="7">
    <location>
        <position position="146"/>
    </location>
    <ligand>
        <name>4-imidazolone-5-propanoate</name>
        <dbReference type="ChEBI" id="CHEBI:77893"/>
    </ligand>
</feature>
<gene>
    <name evidence="7 9" type="primary">hutI</name>
    <name evidence="9" type="ORF">ACFW88_05440</name>
</gene>
<evidence type="ECO:0000313" key="10">
    <source>
        <dbReference type="Proteomes" id="UP001599756"/>
    </source>
</evidence>
<name>A0ABW6H0P7_9ACTN</name>
<keyword evidence="5 7" id="KW-0862">Zinc</keyword>
<dbReference type="HAMAP" id="MF_00372">
    <property type="entry name" value="HutI"/>
    <property type="match status" value="1"/>
</dbReference>
<feature type="binding site" evidence="7">
    <location>
        <position position="173"/>
    </location>
    <ligand>
        <name>4-imidazolone-5-propanoate</name>
        <dbReference type="ChEBI" id="CHEBI:77893"/>
    </ligand>
</feature>
<feature type="binding site" evidence="7">
    <location>
        <position position="79"/>
    </location>
    <ligand>
        <name>Zn(2+)</name>
        <dbReference type="ChEBI" id="CHEBI:29105"/>
    </ligand>
</feature>
<accession>A0ABW6H0P7</accession>
<comment type="catalytic activity">
    <reaction evidence="7">
        <text>4-imidazolone-5-propanoate + H2O = N-formimidoyl-L-glutamate</text>
        <dbReference type="Rhea" id="RHEA:23660"/>
        <dbReference type="ChEBI" id="CHEBI:15377"/>
        <dbReference type="ChEBI" id="CHEBI:58928"/>
        <dbReference type="ChEBI" id="CHEBI:77893"/>
        <dbReference type="EC" id="3.5.2.7"/>
    </reaction>
</comment>
<dbReference type="InterPro" id="IPR006680">
    <property type="entry name" value="Amidohydro-rel"/>
</dbReference>
<evidence type="ECO:0000256" key="5">
    <source>
        <dbReference type="ARBA" id="ARBA00022833"/>
    </source>
</evidence>
<dbReference type="Pfam" id="PF01979">
    <property type="entry name" value="Amidohydro_1"/>
    <property type="match status" value="1"/>
</dbReference>
<keyword evidence="7" id="KW-0963">Cytoplasm</keyword>